<dbReference type="EC" id="6.5.1.4" evidence="1"/>
<evidence type="ECO:0000313" key="1">
    <source>
        <dbReference type="EMBL" id="RCI71264.1"/>
    </source>
</evidence>
<gene>
    <name evidence="1" type="ORF">DT376_30060</name>
</gene>
<protein>
    <submittedName>
        <fullName evidence="1">RNA 3'-terminal phosphate cyclase</fullName>
        <ecNumber evidence="1">6.5.1.4</ecNumber>
    </submittedName>
</protein>
<accession>A0A367M1G2</accession>
<reference evidence="1 2" key="1">
    <citation type="submission" date="2018-07" db="EMBL/GenBank/DDBJ databases">
        <title>Mechanisms of high-level aminoglycoside resistance among Gram-negative pathogens in Brazil.</title>
        <authorList>
            <person name="Ballaben A.S."/>
            <person name="Darini A.L.C."/>
            <person name="Doi Y."/>
        </authorList>
    </citation>
    <scope>NUCLEOTIDE SEQUENCE [LARGE SCALE GENOMIC DNA]</scope>
    <source>
        <strain evidence="1 2">B2-305</strain>
    </source>
</reference>
<feature type="non-terminal residue" evidence="1">
    <location>
        <position position="35"/>
    </location>
</feature>
<dbReference type="SUPFAM" id="SSF55205">
    <property type="entry name" value="EPT/RTPC-like"/>
    <property type="match status" value="1"/>
</dbReference>
<organism evidence="1 2">
    <name type="scientific">Pseudomonas aeruginosa</name>
    <dbReference type="NCBI Taxonomy" id="287"/>
    <lineage>
        <taxon>Bacteria</taxon>
        <taxon>Pseudomonadati</taxon>
        <taxon>Pseudomonadota</taxon>
        <taxon>Gammaproteobacteria</taxon>
        <taxon>Pseudomonadales</taxon>
        <taxon>Pseudomonadaceae</taxon>
        <taxon>Pseudomonas</taxon>
    </lineage>
</organism>
<dbReference type="EMBL" id="QORE01001510">
    <property type="protein sequence ID" value="RCI71264.1"/>
    <property type="molecule type" value="Genomic_DNA"/>
</dbReference>
<dbReference type="InterPro" id="IPR013792">
    <property type="entry name" value="RNA3'P_cycl/enolpyr_Trfase_a/b"/>
</dbReference>
<comment type="caution">
    <text evidence="1">The sequence shown here is derived from an EMBL/GenBank/DDBJ whole genome shotgun (WGS) entry which is preliminary data.</text>
</comment>
<proteinExistence type="predicted"/>
<dbReference type="Gene3D" id="3.65.10.20">
    <property type="entry name" value="RNA 3'-terminal phosphate cyclase domain"/>
    <property type="match status" value="1"/>
</dbReference>
<dbReference type="AlphaFoldDB" id="A0A367M1G2"/>
<evidence type="ECO:0000313" key="2">
    <source>
        <dbReference type="Proteomes" id="UP000253594"/>
    </source>
</evidence>
<dbReference type="Proteomes" id="UP000253594">
    <property type="component" value="Unassembled WGS sequence"/>
</dbReference>
<sequence length="35" mass="3786">MRKDLIELDGSEGGGQILRSALSLSMTSGQPLRIR</sequence>
<name>A0A367M1G2_PSEAI</name>
<keyword evidence="1" id="KW-0436">Ligase</keyword>
<dbReference type="InterPro" id="IPR037136">
    <property type="entry name" value="RNA3'_phos_cyclase_dom_sf"/>
</dbReference>
<dbReference type="GO" id="GO:0003963">
    <property type="term" value="F:RNA-3'-phosphate cyclase activity"/>
    <property type="evidence" value="ECO:0007669"/>
    <property type="project" value="UniProtKB-EC"/>
</dbReference>